<dbReference type="InterPro" id="IPR002113">
    <property type="entry name" value="ADT_euk_type"/>
</dbReference>
<feature type="repeat" description="Solcar" evidence="14">
    <location>
        <begin position="217"/>
        <end position="304"/>
    </location>
</feature>
<dbReference type="EnsemblMetazoa" id="XM_014399637.1">
    <property type="protein sequence ID" value="XP_014255123.1"/>
    <property type="gene ID" value="LOC106669843"/>
</dbReference>
<dbReference type="GO" id="GO:0005743">
    <property type="term" value="C:mitochondrial inner membrane"/>
    <property type="evidence" value="ECO:0007669"/>
    <property type="project" value="UniProtKB-SubCell"/>
</dbReference>
<dbReference type="AlphaFoldDB" id="A0A8I6TJD9"/>
<organism evidence="17 18">
    <name type="scientific">Cimex lectularius</name>
    <name type="common">Bed bug</name>
    <name type="synonym">Acanthia lectularia</name>
    <dbReference type="NCBI Taxonomy" id="79782"/>
    <lineage>
        <taxon>Eukaryota</taxon>
        <taxon>Metazoa</taxon>
        <taxon>Ecdysozoa</taxon>
        <taxon>Arthropoda</taxon>
        <taxon>Hexapoda</taxon>
        <taxon>Insecta</taxon>
        <taxon>Pterygota</taxon>
        <taxon>Neoptera</taxon>
        <taxon>Paraneoptera</taxon>
        <taxon>Hemiptera</taxon>
        <taxon>Heteroptera</taxon>
        <taxon>Panheteroptera</taxon>
        <taxon>Cimicomorpha</taxon>
        <taxon>Cimicidae</taxon>
        <taxon>Cimex</taxon>
    </lineage>
</organism>
<dbReference type="PRINTS" id="PR00927">
    <property type="entry name" value="ADPTRNSLCASE"/>
</dbReference>
<evidence type="ECO:0000256" key="6">
    <source>
        <dbReference type="ARBA" id="ARBA00022692"/>
    </source>
</evidence>
<evidence type="ECO:0000256" key="12">
    <source>
        <dbReference type="ARBA" id="ARBA00024143"/>
    </source>
</evidence>
<comment type="catalytic activity">
    <reaction evidence="12">
        <text>ADP(in) + ATP(out) = ADP(out) + ATP(in)</text>
        <dbReference type="Rhea" id="RHEA:34999"/>
        <dbReference type="ChEBI" id="CHEBI:30616"/>
        <dbReference type="ChEBI" id="CHEBI:456216"/>
    </reaction>
    <physiologicalReaction direction="left-to-right" evidence="12">
        <dbReference type="Rhea" id="RHEA:35000"/>
    </physiologicalReaction>
</comment>
<sequence length="313" mass="34757">MPATHKDDTNHKNLYSKTDIFLVNFVSSGLAAALSKTATAPLERVKLILQTGALKSENPALKKHGLYQTVRYLVIKQGFLALWRGNTLTVAKAVPSQALLFSFQDFYRHIIFSNEPGLSKQKSTMYSLFAGGLASGTVIGITYPFYFCQNIVSSHVGKIESARFSNIKGCISETKSNVGHIGLYRGFCVTSIAVILNRALYFGMYEFLKQSSVKDGNSSMSRWISAQIASLVATSVSYPIETVGRLMIMGVFQQPRMKKSVWNHFKDTYQKEGLKSFFGGFYVNMLRSVSGAIVLVVHEDLFSFIIDMLNEAT</sequence>
<evidence type="ECO:0000256" key="15">
    <source>
        <dbReference type="RuleBase" id="RU000488"/>
    </source>
</evidence>
<evidence type="ECO:0000256" key="1">
    <source>
        <dbReference type="ARBA" id="ARBA00004448"/>
    </source>
</evidence>
<evidence type="ECO:0000256" key="7">
    <source>
        <dbReference type="ARBA" id="ARBA00022737"/>
    </source>
</evidence>
<evidence type="ECO:0000313" key="18">
    <source>
        <dbReference type="Proteomes" id="UP000494040"/>
    </source>
</evidence>
<proteinExistence type="inferred from homology"/>
<keyword evidence="7" id="KW-0677">Repeat</keyword>
<keyword evidence="9 16" id="KW-1133">Transmembrane helix</keyword>
<evidence type="ECO:0000256" key="9">
    <source>
        <dbReference type="ARBA" id="ARBA00022989"/>
    </source>
</evidence>
<evidence type="ECO:0000256" key="13">
    <source>
        <dbReference type="ARBA" id="ARBA00045250"/>
    </source>
</evidence>
<evidence type="ECO:0000256" key="14">
    <source>
        <dbReference type="PROSITE-ProRule" id="PRU00282"/>
    </source>
</evidence>
<dbReference type="PANTHER" id="PTHR45635">
    <property type="entry name" value="ADP,ATP CARRIER PROTEIN 1-RELATED-RELATED"/>
    <property type="match status" value="1"/>
</dbReference>
<comment type="similarity">
    <text evidence="2 15">Belongs to the mitochondrial carrier (TC 2.A.29) family.</text>
</comment>
<evidence type="ECO:0000313" key="17">
    <source>
        <dbReference type="EnsemblMetazoa" id="XP_014255123.1"/>
    </source>
</evidence>
<dbReference type="InterPro" id="IPR002067">
    <property type="entry name" value="MCP"/>
</dbReference>
<keyword evidence="5" id="KW-0050">Antiport</keyword>
<dbReference type="GO" id="GO:0140021">
    <property type="term" value="P:mitochondrial ADP transmembrane transport"/>
    <property type="evidence" value="ECO:0007669"/>
    <property type="project" value="InterPro"/>
</dbReference>
<evidence type="ECO:0000256" key="8">
    <source>
        <dbReference type="ARBA" id="ARBA00022792"/>
    </source>
</evidence>
<accession>A0A8I6TJD9</accession>
<dbReference type="GeneID" id="106669843"/>
<comment type="function">
    <text evidence="16">Catalyzes the exchange of ADP and ATP across the membrane.</text>
</comment>
<comment type="function">
    <text evidence="13">ADP:ATP antiporter that mediates import of ADP into the mitochondrial matrix for ATP synthesis, and export of ATP out to fuel the cell. Cycles between the cytoplasmic-open state (c-state) and the matrix-open state (m-state): operates by the alternating access mechanism with a single substrate-binding site intermittently exposed to either the cytosolic (c-state) or matrix (m-state) side of the inner mitochondrial membrane.</text>
</comment>
<dbReference type="KEGG" id="clec:106669843"/>
<dbReference type="PANTHER" id="PTHR45635:SF14">
    <property type="entry name" value="ADP_ATP TRANSLOCASE"/>
    <property type="match status" value="1"/>
</dbReference>
<dbReference type="Proteomes" id="UP000494040">
    <property type="component" value="Unassembled WGS sequence"/>
</dbReference>
<keyword evidence="6 14" id="KW-0812">Transmembrane</keyword>
<keyword evidence="8" id="KW-0999">Mitochondrion inner membrane</keyword>
<dbReference type="InterPro" id="IPR023395">
    <property type="entry name" value="MCP_dom_sf"/>
</dbReference>
<evidence type="ECO:0000256" key="10">
    <source>
        <dbReference type="ARBA" id="ARBA00023128"/>
    </source>
</evidence>
<dbReference type="SUPFAM" id="SSF103506">
    <property type="entry name" value="Mitochondrial carrier"/>
    <property type="match status" value="1"/>
</dbReference>
<dbReference type="Gene3D" id="1.50.40.10">
    <property type="entry name" value="Mitochondrial carrier domain"/>
    <property type="match status" value="1"/>
</dbReference>
<name>A0A8I6TJD9_CIMLE</name>
<evidence type="ECO:0000256" key="16">
    <source>
        <dbReference type="RuleBase" id="RU368008"/>
    </source>
</evidence>
<dbReference type="PROSITE" id="PS50920">
    <property type="entry name" value="SOLCAR"/>
    <property type="match status" value="3"/>
</dbReference>
<evidence type="ECO:0000256" key="11">
    <source>
        <dbReference type="ARBA" id="ARBA00023136"/>
    </source>
</evidence>
<dbReference type="OMA" id="NMIRSSG"/>
<evidence type="ECO:0000256" key="4">
    <source>
        <dbReference type="ARBA" id="ARBA00022448"/>
    </source>
</evidence>
<comment type="caution">
    <text evidence="16">Lacks conserved residue(s) required for the propagation of feature annotation.</text>
</comment>
<keyword evidence="4 15" id="KW-0813">Transport</keyword>
<protein>
    <recommendedName>
        <fullName evidence="16">ADP/ATP translocase</fullName>
    </recommendedName>
    <alternativeName>
        <fullName evidence="16">ADP,ATP carrier protein</fullName>
    </alternativeName>
</protein>
<feature type="repeat" description="Solcar" evidence="14">
    <location>
        <begin position="19"/>
        <end position="110"/>
    </location>
</feature>
<feature type="repeat" description="Solcar" evidence="14">
    <location>
        <begin position="122"/>
        <end position="211"/>
    </location>
</feature>
<evidence type="ECO:0000256" key="3">
    <source>
        <dbReference type="ARBA" id="ARBA00011245"/>
    </source>
</evidence>
<feature type="transmembrane region" description="Helical" evidence="16">
    <location>
        <begin position="126"/>
        <end position="146"/>
    </location>
</feature>
<keyword evidence="11 14" id="KW-0472">Membrane</keyword>
<comment type="subunit">
    <text evidence="3 16">Monomer.</text>
</comment>
<dbReference type="InterPro" id="IPR018108">
    <property type="entry name" value="MCP_transmembrane"/>
</dbReference>
<dbReference type="PRINTS" id="PR00926">
    <property type="entry name" value="MITOCARRIER"/>
</dbReference>
<dbReference type="GO" id="GO:1990544">
    <property type="term" value="P:mitochondrial ATP transmembrane transport"/>
    <property type="evidence" value="ECO:0007669"/>
    <property type="project" value="InterPro"/>
</dbReference>
<comment type="subcellular location">
    <subcellularLocation>
        <location evidence="16">Membrane</location>
        <topology evidence="16">Multi-pass membrane protein</topology>
    </subcellularLocation>
    <subcellularLocation>
        <location evidence="1">Mitochondrion inner membrane</location>
        <topology evidence="1">Multi-pass membrane protein</topology>
    </subcellularLocation>
</comment>
<keyword evidence="10" id="KW-0496">Mitochondrion</keyword>
<reference evidence="17" key="1">
    <citation type="submission" date="2022-01" db="UniProtKB">
        <authorList>
            <consortium name="EnsemblMetazoa"/>
        </authorList>
    </citation>
    <scope>IDENTIFICATION</scope>
</reference>
<dbReference type="RefSeq" id="XP_014255123.1">
    <property type="nucleotide sequence ID" value="XM_014399637.1"/>
</dbReference>
<keyword evidence="18" id="KW-1185">Reference proteome</keyword>
<dbReference type="GO" id="GO:0005471">
    <property type="term" value="F:ATP:ADP antiporter activity"/>
    <property type="evidence" value="ECO:0007669"/>
    <property type="project" value="UniProtKB-UniRule"/>
</dbReference>
<dbReference type="OrthoDB" id="270584at2759"/>
<evidence type="ECO:0000256" key="2">
    <source>
        <dbReference type="ARBA" id="ARBA00006375"/>
    </source>
</evidence>
<evidence type="ECO:0000256" key="5">
    <source>
        <dbReference type="ARBA" id="ARBA00022449"/>
    </source>
</evidence>
<dbReference type="Pfam" id="PF00153">
    <property type="entry name" value="Mito_carr"/>
    <property type="match status" value="3"/>
</dbReference>